<name>A0A5C6CCV0_9BACT</name>
<organism evidence="1 2">
    <name type="scientific">Novipirellula galeiformis</name>
    <dbReference type="NCBI Taxonomy" id="2528004"/>
    <lineage>
        <taxon>Bacteria</taxon>
        <taxon>Pseudomonadati</taxon>
        <taxon>Planctomycetota</taxon>
        <taxon>Planctomycetia</taxon>
        <taxon>Pirellulales</taxon>
        <taxon>Pirellulaceae</taxon>
        <taxon>Novipirellula</taxon>
    </lineage>
</organism>
<comment type="caution">
    <text evidence="1">The sequence shown here is derived from an EMBL/GenBank/DDBJ whole genome shotgun (WGS) entry which is preliminary data.</text>
</comment>
<evidence type="ECO:0000313" key="1">
    <source>
        <dbReference type="EMBL" id="TWU20679.1"/>
    </source>
</evidence>
<protein>
    <submittedName>
        <fullName evidence="1">Uncharacterized protein</fullName>
    </submittedName>
</protein>
<dbReference type="Proteomes" id="UP000316304">
    <property type="component" value="Unassembled WGS sequence"/>
</dbReference>
<evidence type="ECO:0000313" key="2">
    <source>
        <dbReference type="Proteomes" id="UP000316304"/>
    </source>
</evidence>
<accession>A0A5C6CCV0</accession>
<reference evidence="1 2" key="1">
    <citation type="submission" date="2019-02" db="EMBL/GenBank/DDBJ databases">
        <title>Deep-cultivation of Planctomycetes and their phenomic and genomic characterization uncovers novel biology.</title>
        <authorList>
            <person name="Wiegand S."/>
            <person name="Jogler M."/>
            <person name="Boedeker C."/>
            <person name="Pinto D."/>
            <person name="Vollmers J."/>
            <person name="Rivas-Marin E."/>
            <person name="Kohn T."/>
            <person name="Peeters S.H."/>
            <person name="Heuer A."/>
            <person name="Rast P."/>
            <person name="Oberbeckmann S."/>
            <person name="Bunk B."/>
            <person name="Jeske O."/>
            <person name="Meyerdierks A."/>
            <person name="Storesund J.E."/>
            <person name="Kallscheuer N."/>
            <person name="Luecker S."/>
            <person name="Lage O.M."/>
            <person name="Pohl T."/>
            <person name="Merkel B.J."/>
            <person name="Hornburger P."/>
            <person name="Mueller R.-W."/>
            <person name="Bruemmer F."/>
            <person name="Labrenz M."/>
            <person name="Spormann A.M."/>
            <person name="Op Den Camp H."/>
            <person name="Overmann J."/>
            <person name="Amann R."/>
            <person name="Jetten M.S.M."/>
            <person name="Mascher T."/>
            <person name="Medema M.H."/>
            <person name="Devos D.P."/>
            <person name="Kaster A.-K."/>
            <person name="Ovreas L."/>
            <person name="Rohde M."/>
            <person name="Galperin M.Y."/>
            <person name="Jogler C."/>
        </authorList>
    </citation>
    <scope>NUCLEOTIDE SEQUENCE [LARGE SCALE GENOMIC DNA]</scope>
    <source>
        <strain evidence="1 2">Pla52o</strain>
    </source>
</reference>
<dbReference type="AlphaFoldDB" id="A0A5C6CCV0"/>
<proteinExistence type="predicted"/>
<sequence length="43" mass="4741">MFCLVGCLRRLGNQCLGSKQFVTTHFKIAASNRRLGGPSDEND</sequence>
<keyword evidence="2" id="KW-1185">Reference proteome</keyword>
<gene>
    <name evidence="1" type="ORF">Pla52o_45580</name>
</gene>
<dbReference type="EMBL" id="SJPT01000008">
    <property type="protein sequence ID" value="TWU20679.1"/>
    <property type="molecule type" value="Genomic_DNA"/>
</dbReference>